<evidence type="ECO:0000313" key="3">
    <source>
        <dbReference type="Proteomes" id="UP000001194"/>
    </source>
</evidence>
<dbReference type="RefSeq" id="XP_001874544.1">
    <property type="nucleotide sequence ID" value="XM_001874509.1"/>
</dbReference>
<keyword evidence="3" id="KW-1185">Reference proteome</keyword>
<dbReference type="KEGG" id="lbc:LACBIDRAFT_305296"/>
<dbReference type="HOGENOM" id="CLU_067840_0_0_1"/>
<sequence>MQSNDETEGKGKRSGKKSKLSEITTSVVDLPKGWKEKLLALGPDSLAKVLAELANDGQITASQIKKARQNLPSFSSAKWTELAPQFDLSPDLSHIIFDSFSIPSVFLPPSFHETTAEAAWRIQDVYQERPLQVREQVRVRALDAYLIPIVALFHGRIINRPEDPITTAYSSGGEVEHELVMIGGMLFFVILRFRGEDDIAQLFLELLSAAEMNKNVEFEGLRVYGLLTDMETFHFYSYDQTQKKFAFDEMLRVNSTREMFIADMISVTNKVFTVILFAYTEGLAAIVKKSRERRPVSPIGSSPTEQLFGIHTDDNVSQKETHCAHDSKSTEQWEMAFALVAQCVNKFKEPVRTIEDVEKKSCEAVALLTKSVLSIPRVSDYSGEADLSNENELRTLARRVVREKYMKEVERHIRATDAA</sequence>
<organism evidence="3">
    <name type="scientific">Laccaria bicolor (strain S238N-H82 / ATCC MYA-4686)</name>
    <name type="common">Bicoloured deceiver</name>
    <name type="synonym">Laccaria laccata var. bicolor</name>
    <dbReference type="NCBI Taxonomy" id="486041"/>
    <lineage>
        <taxon>Eukaryota</taxon>
        <taxon>Fungi</taxon>
        <taxon>Dikarya</taxon>
        <taxon>Basidiomycota</taxon>
        <taxon>Agaricomycotina</taxon>
        <taxon>Agaricomycetes</taxon>
        <taxon>Agaricomycetidae</taxon>
        <taxon>Agaricales</taxon>
        <taxon>Agaricineae</taxon>
        <taxon>Hydnangiaceae</taxon>
        <taxon>Laccaria</taxon>
    </lineage>
</organism>
<protein>
    <submittedName>
        <fullName evidence="2">Predicted protein</fullName>
    </submittedName>
</protein>
<feature type="region of interest" description="Disordered" evidence="1">
    <location>
        <begin position="1"/>
        <end position="20"/>
    </location>
</feature>
<dbReference type="OrthoDB" id="3248548at2759"/>
<dbReference type="InParanoid" id="B0CTW6"/>
<reference evidence="2 3" key="1">
    <citation type="journal article" date="2008" name="Nature">
        <title>The genome of Laccaria bicolor provides insights into mycorrhizal symbiosis.</title>
        <authorList>
            <person name="Martin F."/>
            <person name="Aerts A."/>
            <person name="Ahren D."/>
            <person name="Brun A."/>
            <person name="Danchin E.G.J."/>
            <person name="Duchaussoy F."/>
            <person name="Gibon J."/>
            <person name="Kohler A."/>
            <person name="Lindquist E."/>
            <person name="Pereda V."/>
            <person name="Salamov A."/>
            <person name="Shapiro H.J."/>
            <person name="Wuyts J."/>
            <person name="Blaudez D."/>
            <person name="Buee M."/>
            <person name="Brokstein P."/>
            <person name="Canbaeck B."/>
            <person name="Cohen D."/>
            <person name="Courty P.E."/>
            <person name="Coutinho P.M."/>
            <person name="Delaruelle C."/>
            <person name="Detter J.C."/>
            <person name="Deveau A."/>
            <person name="DiFazio S."/>
            <person name="Duplessis S."/>
            <person name="Fraissinet-Tachet L."/>
            <person name="Lucic E."/>
            <person name="Frey-Klett P."/>
            <person name="Fourrey C."/>
            <person name="Feussner I."/>
            <person name="Gay G."/>
            <person name="Grimwood J."/>
            <person name="Hoegger P.J."/>
            <person name="Jain P."/>
            <person name="Kilaru S."/>
            <person name="Labbe J."/>
            <person name="Lin Y.C."/>
            <person name="Legue V."/>
            <person name="Le Tacon F."/>
            <person name="Marmeisse R."/>
            <person name="Melayah D."/>
            <person name="Montanini B."/>
            <person name="Muratet M."/>
            <person name="Nehls U."/>
            <person name="Niculita-Hirzel H."/>
            <person name="Oudot-Le Secq M.P."/>
            <person name="Peter M."/>
            <person name="Quesneville H."/>
            <person name="Rajashekar B."/>
            <person name="Reich M."/>
            <person name="Rouhier N."/>
            <person name="Schmutz J."/>
            <person name="Yin T."/>
            <person name="Chalot M."/>
            <person name="Henrissat B."/>
            <person name="Kuees U."/>
            <person name="Lucas S."/>
            <person name="Van de Peer Y."/>
            <person name="Podila G.K."/>
            <person name="Polle A."/>
            <person name="Pukkila P.J."/>
            <person name="Richardson P.M."/>
            <person name="Rouze P."/>
            <person name="Sanders I.R."/>
            <person name="Stajich J.E."/>
            <person name="Tunlid A."/>
            <person name="Tuskan G."/>
            <person name="Grigoriev I.V."/>
        </authorList>
    </citation>
    <scope>NUCLEOTIDE SEQUENCE [LARGE SCALE GENOMIC DNA]</scope>
    <source>
        <strain evidence="3">S238N-H82 / ATCC MYA-4686</strain>
    </source>
</reference>
<name>B0CTW6_LACBS</name>
<dbReference type="EMBL" id="DS547092">
    <property type="protein sequence ID" value="EDR13985.1"/>
    <property type="molecule type" value="Genomic_DNA"/>
</dbReference>
<accession>B0CTW6</accession>
<dbReference type="AlphaFoldDB" id="B0CTW6"/>
<gene>
    <name evidence="2" type="ORF">LACBIDRAFT_305296</name>
</gene>
<evidence type="ECO:0000256" key="1">
    <source>
        <dbReference type="SAM" id="MobiDB-lite"/>
    </source>
</evidence>
<evidence type="ECO:0000313" key="2">
    <source>
        <dbReference type="EMBL" id="EDR13985.1"/>
    </source>
</evidence>
<proteinExistence type="predicted"/>
<dbReference type="GeneID" id="6070191"/>
<dbReference type="Proteomes" id="UP000001194">
    <property type="component" value="Unassembled WGS sequence"/>
</dbReference>